<dbReference type="GO" id="GO:0016538">
    <property type="term" value="F:cyclin-dependent protein serine/threonine kinase regulator activity"/>
    <property type="evidence" value="ECO:0007669"/>
    <property type="project" value="InterPro"/>
</dbReference>
<sequence length="349" mass="39755">MMTSGKRSCWDIILSKKEASEDTPTRADGMPKFNEQQVRKAYVHMLYEVCKRFRTSPEVPMLAALYCHRFYAAKSMVRNDRFTVASAAIFLAFKVSDIAWPLRHVLEACYSSYKRLPEEDVKKVFMDHQEYYRSLKMKVLQAERALLYVIGFDFKPDMPTKHFLSKIKSFEHLDKEQLTHLRQICWNFANDSIKTTLWIQYSAKELAFAFIQVTAKLSNIDLPNRKSNNDDQDWYETEGVSIIRMQECTNDLLDLYSDKKKSGEKRPRAKQANADAPPAKKQAPKPSEDGMQHPDSSMHVPATPELSSAITATDSEHCKPCPGQDDHHDANGFGTGKSVDGFAGTAVHA</sequence>
<dbReference type="InterPro" id="IPR043198">
    <property type="entry name" value="Cyclin/Ssn8"/>
</dbReference>
<dbReference type="EMBL" id="HBGG01015477">
    <property type="protein sequence ID" value="CAD9205693.1"/>
    <property type="molecule type" value="Transcribed_RNA"/>
</dbReference>
<comment type="similarity">
    <text evidence="1">Belongs to the cyclin family.</text>
</comment>
<dbReference type="InterPro" id="IPR013763">
    <property type="entry name" value="Cyclin-like_dom"/>
</dbReference>
<dbReference type="SUPFAM" id="SSF47954">
    <property type="entry name" value="Cyclin-like"/>
    <property type="match status" value="2"/>
</dbReference>
<protein>
    <recommendedName>
        <fullName evidence="3">Cyclin-like domain-containing protein</fullName>
    </recommendedName>
</protein>
<evidence type="ECO:0000256" key="2">
    <source>
        <dbReference type="SAM" id="MobiDB-lite"/>
    </source>
</evidence>
<accession>A0A7S1SSY9</accession>
<dbReference type="CDD" id="cd20546">
    <property type="entry name" value="CYCLIN_SpCG1C_ScCTK2-like_rpt2"/>
    <property type="match status" value="1"/>
</dbReference>
<dbReference type="Pfam" id="PF00134">
    <property type="entry name" value="Cyclin_N"/>
    <property type="match status" value="1"/>
</dbReference>
<evidence type="ECO:0000313" key="4">
    <source>
        <dbReference type="EMBL" id="CAD9205693.1"/>
    </source>
</evidence>
<feature type="compositionally biased region" description="Basic and acidic residues" evidence="2">
    <location>
        <begin position="314"/>
        <end position="330"/>
    </location>
</feature>
<organism evidence="4">
    <name type="scientific">Tetraselmis chuii</name>
    <dbReference type="NCBI Taxonomy" id="63592"/>
    <lineage>
        <taxon>Eukaryota</taxon>
        <taxon>Viridiplantae</taxon>
        <taxon>Chlorophyta</taxon>
        <taxon>core chlorophytes</taxon>
        <taxon>Chlorodendrophyceae</taxon>
        <taxon>Chlorodendrales</taxon>
        <taxon>Chlorodendraceae</taxon>
        <taxon>Tetraselmis</taxon>
    </lineage>
</organism>
<feature type="domain" description="Cyclin-like" evidence="3">
    <location>
        <begin position="44"/>
        <end position="130"/>
    </location>
</feature>
<feature type="compositionally biased region" description="Low complexity" evidence="2">
    <location>
        <begin position="270"/>
        <end position="285"/>
    </location>
</feature>
<proteinExistence type="inferred from homology"/>
<feature type="region of interest" description="Disordered" evidence="2">
    <location>
        <begin position="259"/>
        <end position="349"/>
    </location>
</feature>
<dbReference type="InterPro" id="IPR006671">
    <property type="entry name" value="Cyclin_N"/>
</dbReference>
<evidence type="ECO:0000256" key="1">
    <source>
        <dbReference type="RuleBase" id="RU000383"/>
    </source>
</evidence>
<dbReference type="Gene3D" id="1.10.472.10">
    <property type="entry name" value="Cyclin-like"/>
    <property type="match status" value="2"/>
</dbReference>
<reference evidence="4" key="1">
    <citation type="submission" date="2021-01" db="EMBL/GenBank/DDBJ databases">
        <authorList>
            <person name="Corre E."/>
            <person name="Pelletier E."/>
            <person name="Niang G."/>
            <person name="Scheremetjew M."/>
            <person name="Finn R."/>
            <person name="Kale V."/>
            <person name="Holt S."/>
            <person name="Cochrane G."/>
            <person name="Meng A."/>
            <person name="Brown T."/>
            <person name="Cohen L."/>
        </authorList>
    </citation>
    <scope>NUCLEOTIDE SEQUENCE</scope>
    <source>
        <strain evidence="4">PLY429</strain>
    </source>
</reference>
<gene>
    <name evidence="4" type="ORF">TCHU04912_LOCUS7929</name>
</gene>
<evidence type="ECO:0000259" key="3">
    <source>
        <dbReference type="SMART" id="SM00385"/>
    </source>
</evidence>
<dbReference type="InterPro" id="IPR036915">
    <property type="entry name" value="Cyclin-like_sf"/>
</dbReference>
<name>A0A7S1SSY9_9CHLO</name>
<dbReference type="AlphaFoldDB" id="A0A7S1SSY9"/>
<dbReference type="SMART" id="SM00385">
    <property type="entry name" value="CYCLIN"/>
    <property type="match status" value="1"/>
</dbReference>
<dbReference type="PANTHER" id="PTHR10026">
    <property type="entry name" value="CYCLIN"/>
    <property type="match status" value="1"/>
</dbReference>
<dbReference type="GO" id="GO:0006357">
    <property type="term" value="P:regulation of transcription by RNA polymerase II"/>
    <property type="evidence" value="ECO:0007669"/>
    <property type="project" value="InterPro"/>
</dbReference>
<keyword evidence="1" id="KW-0195">Cyclin</keyword>